<keyword evidence="2" id="KW-1185">Reference proteome</keyword>
<accession>A0ABV5KZS1</accession>
<comment type="caution">
    <text evidence="1">The sequence shown here is derived from an EMBL/GenBank/DDBJ whole genome shotgun (WGS) entry which is preliminary data.</text>
</comment>
<organism evidence="1 2">
    <name type="scientific">Paenibacillus aurantiacus</name>
    <dbReference type="NCBI Taxonomy" id="1936118"/>
    <lineage>
        <taxon>Bacteria</taxon>
        <taxon>Bacillati</taxon>
        <taxon>Bacillota</taxon>
        <taxon>Bacilli</taxon>
        <taxon>Bacillales</taxon>
        <taxon>Paenibacillaceae</taxon>
        <taxon>Paenibacillus</taxon>
    </lineage>
</organism>
<dbReference type="EMBL" id="JBHMDO010000043">
    <property type="protein sequence ID" value="MFB9329557.1"/>
    <property type="molecule type" value="Genomic_DNA"/>
</dbReference>
<evidence type="ECO:0000313" key="2">
    <source>
        <dbReference type="Proteomes" id="UP001589747"/>
    </source>
</evidence>
<dbReference type="RefSeq" id="WP_377499928.1">
    <property type="nucleotide sequence ID" value="NZ_JBHMDO010000043.1"/>
</dbReference>
<proteinExistence type="predicted"/>
<name>A0ABV5KZS1_9BACL</name>
<evidence type="ECO:0000313" key="1">
    <source>
        <dbReference type="EMBL" id="MFB9329557.1"/>
    </source>
</evidence>
<protein>
    <submittedName>
        <fullName evidence="1">Uncharacterized protein</fullName>
    </submittedName>
</protein>
<gene>
    <name evidence="1" type="ORF">ACFFSY_26770</name>
</gene>
<sequence length="124" mass="12883">MAEKAFLAYFNRPDQAEAALTNMKDITVIASAIDRFDGYPGGGVSNTINPYAGDFQGLGRLTLNGDFDNPDAGVLAAASVSASGMSSGGPENRVSGRDILLTVIVDAEDAERVAQILEDCGALK</sequence>
<dbReference type="Proteomes" id="UP001589747">
    <property type="component" value="Unassembled WGS sequence"/>
</dbReference>
<reference evidence="1 2" key="1">
    <citation type="submission" date="2024-09" db="EMBL/GenBank/DDBJ databases">
        <authorList>
            <person name="Sun Q."/>
            <person name="Mori K."/>
        </authorList>
    </citation>
    <scope>NUCLEOTIDE SEQUENCE [LARGE SCALE GENOMIC DNA]</scope>
    <source>
        <strain evidence="1 2">TISTR 2452</strain>
    </source>
</reference>